<dbReference type="PANTHER" id="PTHR48111">
    <property type="entry name" value="REGULATOR OF RPOS"/>
    <property type="match status" value="1"/>
</dbReference>
<dbReference type="GO" id="GO:0000976">
    <property type="term" value="F:transcription cis-regulatory region binding"/>
    <property type="evidence" value="ECO:0007669"/>
    <property type="project" value="TreeGrafter"/>
</dbReference>
<protein>
    <submittedName>
        <fullName evidence="4">Response regulator receiver domain-containing protein</fullName>
    </submittedName>
</protein>
<dbReference type="SUPFAM" id="SSF52172">
    <property type="entry name" value="CheY-like"/>
    <property type="match status" value="1"/>
</dbReference>
<sequence>MKILAAEDDPEICTYLQQGLSGAGFAVDRVGSGSKVLQQALAEAYDLLILNVIMLGLDGWEVLRRLRGSGLALSAELRELVFSFNGMLARLDEPIVRLSNLSPINCARR</sequence>
<organism evidence="4 5">
    <name type="scientific">Pseudomonas linyingensis</name>
    <dbReference type="NCBI Taxonomy" id="915471"/>
    <lineage>
        <taxon>Bacteria</taxon>
        <taxon>Pseudomonadati</taxon>
        <taxon>Pseudomonadota</taxon>
        <taxon>Gammaproteobacteria</taxon>
        <taxon>Pseudomonadales</taxon>
        <taxon>Pseudomonadaceae</taxon>
        <taxon>Pseudomonas</taxon>
    </lineage>
</organism>
<evidence type="ECO:0000313" key="4">
    <source>
        <dbReference type="EMBL" id="SEJ59541.1"/>
    </source>
</evidence>
<dbReference type="Gene3D" id="3.40.50.2300">
    <property type="match status" value="1"/>
</dbReference>
<dbReference type="InterPro" id="IPR001789">
    <property type="entry name" value="Sig_transdc_resp-reg_receiver"/>
</dbReference>
<gene>
    <name evidence="4" type="ORF">SAMN05216201_111152</name>
</gene>
<proteinExistence type="predicted"/>
<dbReference type="PANTHER" id="PTHR48111:SF41">
    <property type="entry name" value="TRANSCRIPTIONAL REGULATORY PROTEIN CUSR-RELATED"/>
    <property type="match status" value="1"/>
</dbReference>
<feature type="domain" description="Response regulatory" evidence="3">
    <location>
        <begin position="2"/>
        <end position="109"/>
    </location>
</feature>
<accession>A0A1H7A1S5</accession>
<keyword evidence="5" id="KW-1185">Reference proteome</keyword>
<dbReference type="EMBL" id="FNZE01000011">
    <property type="protein sequence ID" value="SEJ59541.1"/>
    <property type="molecule type" value="Genomic_DNA"/>
</dbReference>
<dbReference type="PROSITE" id="PS50110">
    <property type="entry name" value="RESPONSE_REGULATORY"/>
    <property type="match status" value="1"/>
</dbReference>
<evidence type="ECO:0000313" key="5">
    <source>
        <dbReference type="Proteomes" id="UP000242930"/>
    </source>
</evidence>
<dbReference type="OrthoDB" id="9800897at2"/>
<dbReference type="Proteomes" id="UP000242930">
    <property type="component" value="Unassembled WGS sequence"/>
</dbReference>
<comment type="caution">
    <text evidence="2">Lacks conserved residue(s) required for the propagation of feature annotation.</text>
</comment>
<dbReference type="InterPro" id="IPR011006">
    <property type="entry name" value="CheY-like_superfamily"/>
</dbReference>
<evidence type="ECO:0000256" key="2">
    <source>
        <dbReference type="PROSITE-ProRule" id="PRU00169"/>
    </source>
</evidence>
<evidence type="ECO:0000259" key="3">
    <source>
        <dbReference type="PROSITE" id="PS50110"/>
    </source>
</evidence>
<evidence type="ECO:0000256" key="1">
    <source>
        <dbReference type="ARBA" id="ARBA00023125"/>
    </source>
</evidence>
<dbReference type="STRING" id="915471.SAMN05216201_111152"/>
<dbReference type="InterPro" id="IPR039420">
    <property type="entry name" value="WalR-like"/>
</dbReference>
<reference evidence="5" key="1">
    <citation type="submission" date="2016-10" db="EMBL/GenBank/DDBJ databases">
        <authorList>
            <person name="Varghese N."/>
            <person name="Submissions S."/>
        </authorList>
    </citation>
    <scope>NUCLEOTIDE SEQUENCE [LARGE SCALE GENOMIC DNA]</scope>
    <source>
        <strain evidence="5">LMG 25967</strain>
    </source>
</reference>
<dbReference type="Pfam" id="PF00072">
    <property type="entry name" value="Response_reg"/>
    <property type="match status" value="1"/>
</dbReference>
<dbReference type="GO" id="GO:0006355">
    <property type="term" value="P:regulation of DNA-templated transcription"/>
    <property type="evidence" value="ECO:0007669"/>
    <property type="project" value="TreeGrafter"/>
</dbReference>
<dbReference type="AlphaFoldDB" id="A0A1H7A1S5"/>
<dbReference type="GO" id="GO:0000156">
    <property type="term" value="F:phosphorelay response regulator activity"/>
    <property type="evidence" value="ECO:0007669"/>
    <property type="project" value="TreeGrafter"/>
</dbReference>
<dbReference type="SMART" id="SM00448">
    <property type="entry name" value="REC"/>
    <property type="match status" value="1"/>
</dbReference>
<dbReference type="GO" id="GO:0005829">
    <property type="term" value="C:cytosol"/>
    <property type="evidence" value="ECO:0007669"/>
    <property type="project" value="TreeGrafter"/>
</dbReference>
<keyword evidence="1" id="KW-0238">DNA-binding</keyword>
<dbReference type="GO" id="GO:0032993">
    <property type="term" value="C:protein-DNA complex"/>
    <property type="evidence" value="ECO:0007669"/>
    <property type="project" value="TreeGrafter"/>
</dbReference>
<name>A0A1H7A1S5_9PSED</name>